<evidence type="ECO:0000313" key="3">
    <source>
        <dbReference type="Proteomes" id="UP000219452"/>
    </source>
</evidence>
<keyword evidence="1" id="KW-0472">Membrane</keyword>
<proteinExistence type="predicted"/>
<keyword evidence="1" id="KW-0812">Transmembrane</keyword>
<dbReference type="RefSeq" id="WP_097129580.1">
    <property type="nucleotide sequence ID" value="NZ_OCNH01000005.1"/>
</dbReference>
<reference evidence="3" key="1">
    <citation type="submission" date="2017-09" db="EMBL/GenBank/DDBJ databases">
        <authorList>
            <person name="Varghese N."/>
            <person name="Submissions S."/>
        </authorList>
    </citation>
    <scope>NUCLEOTIDE SEQUENCE [LARGE SCALE GENOMIC DNA]</scope>
    <source>
        <strain evidence="3">DSM 29961</strain>
    </source>
</reference>
<gene>
    <name evidence="2" type="ORF">SAMN06269250_5093</name>
</gene>
<organism evidence="2 3">
    <name type="scientific">Spirosoma fluviale</name>
    <dbReference type="NCBI Taxonomy" id="1597977"/>
    <lineage>
        <taxon>Bacteria</taxon>
        <taxon>Pseudomonadati</taxon>
        <taxon>Bacteroidota</taxon>
        <taxon>Cytophagia</taxon>
        <taxon>Cytophagales</taxon>
        <taxon>Cytophagaceae</taxon>
        <taxon>Spirosoma</taxon>
    </lineage>
</organism>
<dbReference type="Proteomes" id="UP000219452">
    <property type="component" value="Unassembled WGS sequence"/>
</dbReference>
<name>A0A286GKD8_9BACT</name>
<protein>
    <submittedName>
        <fullName evidence="2">Uncharacterized protein</fullName>
    </submittedName>
</protein>
<feature type="transmembrane region" description="Helical" evidence="1">
    <location>
        <begin position="83"/>
        <end position="107"/>
    </location>
</feature>
<sequence length="113" mass="12149">MIELILIAILSLLAQLFLPWWSLAIVAFSICFWRSQRAGGAFLQGFVGVGVVWLGYALLVHTQTDGIFIGRMSELLFKTNTNVLPLLVVTLLSGLVGGLAGLSGFLVKKATAN</sequence>
<keyword evidence="1" id="KW-1133">Transmembrane helix</keyword>
<evidence type="ECO:0000256" key="1">
    <source>
        <dbReference type="SAM" id="Phobius"/>
    </source>
</evidence>
<accession>A0A286GKD8</accession>
<feature type="transmembrane region" description="Helical" evidence="1">
    <location>
        <begin position="40"/>
        <end position="63"/>
    </location>
</feature>
<dbReference type="EMBL" id="OCNH01000005">
    <property type="protein sequence ID" value="SOD96007.1"/>
    <property type="molecule type" value="Genomic_DNA"/>
</dbReference>
<dbReference type="OrthoDB" id="1525231at2"/>
<evidence type="ECO:0000313" key="2">
    <source>
        <dbReference type="EMBL" id="SOD96007.1"/>
    </source>
</evidence>
<dbReference type="AlphaFoldDB" id="A0A286GKD8"/>
<feature type="transmembrane region" description="Helical" evidence="1">
    <location>
        <begin position="6"/>
        <end position="33"/>
    </location>
</feature>
<keyword evidence="3" id="KW-1185">Reference proteome</keyword>